<dbReference type="RefSeq" id="WP_117316999.1">
    <property type="nucleotide sequence ID" value="NZ_CP031769.1"/>
</dbReference>
<reference evidence="7 8" key="1">
    <citation type="submission" date="2018-08" db="EMBL/GenBank/DDBJ databases">
        <title>Salinimonas sediminis sp. nov., a piezophilic bacterium isolated from a deep-sea sediment sample from the New Britain Trench.</title>
        <authorList>
            <person name="Cao J."/>
        </authorList>
    </citation>
    <scope>NUCLEOTIDE SEQUENCE [LARGE SCALE GENOMIC DNA]</scope>
    <source>
        <strain evidence="7 8">N102</strain>
    </source>
</reference>
<evidence type="ECO:0000256" key="5">
    <source>
        <dbReference type="ARBA" id="ARBA00022840"/>
    </source>
</evidence>
<keyword evidence="3" id="KW-0536">Nodulation</keyword>
<dbReference type="PANTHER" id="PTHR42711:SF5">
    <property type="entry name" value="ABC TRANSPORTER ATP-BINDING PROTEIN NATA"/>
    <property type="match status" value="1"/>
</dbReference>
<evidence type="ECO:0000259" key="6">
    <source>
        <dbReference type="PROSITE" id="PS50893"/>
    </source>
</evidence>
<protein>
    <submittedName>
        <fullName evidence="7">ABC transporter ATP-binding protein</fullName>
    </submittedName>
</protein>
<dbReference type="Proteomes" id="UP000262073">
    <property type="component" value="Chromosome"/>
</dbReference>
<dbReference type="AlphaFoldDB" id="A0A346NMU9"/>
<dbReference type="Pfam" id="PF00005">
    <property type="entry name" value="ABC_tran"/>
    <property type="match status" value="1"/>
</dbReference>
<dbReference type="Gene3D" id="3.40.50.300">
    <property type="entry name" value="P-loop containing nucleotide triphosphate hydrolases"/>
    <property type="match status" value="1"/>
</dbReference>
<evidence type="ECO:0000313" key="8">
    <source>
        <dbReference type="Proteomes" id="UP000262073"/>
    </source>
</evidence>
<dbReference type="PANTHER" id="PTHR42711">
    <property type="entry name" value="ABC TRANSPORTER ATP-BINDING PROTEIN"/>
    <property type="match status" value="1"/>
</dbReference>
<accession>A0A346NMU9</accession>
<dbReference type="PROSITE" id="PS50893">
    <property type="entry name" value="ABC_TRANSPORTER_2"/>
    <property type="match status" value="1"/>
</dbReference>
<dbReference type="GO" id="GO:0005524">
    <property type="term" value="F:ATP binding"/>
    <property type="evidence" value="ECO:0007669"/>
    <property type="project" value="UniProtKB-KW"/>
</dbReference>
<evidence type="ECO:0000313" key="7">
    <source>
        <dbReference type="EMBL" id="AXR06856.1"/>
    </source>
</evidence>
<feature type="domain" description="ABC transporter" evidence="6">
    <location>
        <begin position="2"/>
        <end position="233"/>
    </location>
</feature>
<keyword evidence="8" id="KW-1185">Reference proteome</keyword>
<dbReference type="KEGG" id="salm:D0Y50_11105"/>
<dbReference type="OrthoDB" id="9804819at2"/>
<evidence type="ECO:0000256" key="1">
    <source>
        <dbReference type="ARBA" id="ARBA00005417"/>
    </source>
</evidence>
<dbReference type="SMART" id="SM00382">
    <property type="entry name" value="AAA"/>
    <property type="match status" value="1"/>
</dbReference>
<sequence>MLSVNGLTKAYAGKPAISDITFTVQPGEVVALLGANGSGKTTTIQSICRLLEWDDGDIILNGASTRGSPGFQQNIGAVLGGCRNTNWRLTAKQNADYFARLRGVTGKDVQQRICALHAALGLDTYADKEVMKLSTGNKQKVALLCALSYQPAYVMLDEPTLGLDFTTIAELQKIIEHQSQHSAQGFLITSHDLGFIDKICSKVVVLDEGRLLFRGSFPDLKAKLFTYEFALCLNNNADYKTILETCWQGRYIHQLIDNKLIVNYEAAEQCLPTMHFLHQHRLTPLELTITMLSAETAYQTLLNQKESV</sequence>
<dbReference type="InterPro" id="IPR003439">
    <property type="entry name" value="ABC_transporter-like_ATP-bd"/>
</dbReference>
<keyword evidence="2" id="KW-0813">Transport</keyword>
<proteinExistence type="inferred from homology"/>
<dbReference type="InterPro" id="IPR050763">
    <property type="entry name" value="ABC_transporter_ATP-binding"/>
</dbReference>
<organism evidence="7 8">
    <name type="scientific">Salinimonas sediminis</name>
    <dbReference type="NCBI Taxonomy" id="2303538"/>
    <lineage>
        <taxon>Bacteria</taxon>
        <taxon>Pseudomonadati</taxon>
        <taxon>Pseudomonadota</taxon>
        <taxon>Gammaproteobacteria</taxon>
        <taxon>Alteromonadales</taxon>
        <taxon>Alteromonadaceae</taxon>
        <taxon>Alteromonas/Salinimonas group</taxon>
        <taxon>Salinimonas</taxon>
    </lineage>
</organism>
<evidence type="ECO:0000256" key="4">
    <source>
        <dbReference type="ARBA" id="ARBA00022741"/>
    </source>
</evidence>
<evidence type="ECO:0000256" key="2">
    <source>
        <dbReference type="ARBA" id="ARBA00022448"/>
    </source>
</evidence>
<dbReference type="InterPro" id="IPR003593">
    <property type="entry name" value="AAA+_ATPase"/>
</dbReference>
<name>A0A346NMU9_9ALTE</name>
<dbReference type="SUPFAM" id="SSF52540">
    <property type="entry name" value="P-loop containing nucleoside triphosphate hydrolases"/>
    <property type="match status" value="1"/>
</dbReference>
<keyword evidence="5 7" id="KW-0067">ATP-binding</keyword>
<dbReference type="InterPro" id="IPR027417">
    <property type="entry name" value="P-loop_NTPase"/>
</dbReference>
<keyword evidence="4" id="KW-0547">Nucleotide-binding</keyword>
<gene>
    <name evidence="7" type="ORF">D0Y50_11105</name>
</gene>
<evidence type="ECO:0000256" key="3">
    <source>
        <dbReference type="ARBA" id="ARBA00022458"/>
    </source>
</evidence>
<dbReference type="EMBL" id="CP031769">
    <property type="protein sequence ID" value="AXR06856.1"/>
    <property type="molecule type" value="Genomic_DNA"/>
</dbReference>
<comment type="similarity">
    <text evidence="1">Belongs to the ABC transporter superfamily.</text>
</comment>
<dbReference type="GO" id="GO:0016887">
    <property type="term" value="F:ATP hydrolysis activity"/>
    <property type="evidence" value="ECO:0007669"/>
    <property type="project" value="InterPro"/>
</dbReference>